<accession>X1FDF3</accession>
<dbReference type="Pfam" id="PF25145">
    <property type="entry name" value="NfeD1b_N"/>
    <property type="match status" value="1"/>
</dbReference>
<keyword evidence="1" id="KW-0812">Transmembrane</keyword>
<dbReference type="InterPro" id="IPR056738">
    <property type="entry name" value="NfeD1b_N"/>
</dbReference>
<dbReference type="SUPFAM" id="SSF52096">
    <property type="entry name" value="ClpP/crotonase"/>
    <property type="match status" value="1"/>
</dbReference>
<protein>
    <recommendedName>
        <fullName evidence="2">NfeD1b N-terminal domain-containing protein</fullName>
    </recommendedName>
</protein>
<dbReference type="EMBL" id="BARU01012665">
    <property type="protein sequence ID" value="GAH43676.1"/>
    <property type="molecule type" value="Genomic_DNA"/>
</dbReference>
<evidence type="ECO:0000313" key="3">
    <source>
        <dbReference type="EMBL" id="GAH43676.1"/>
    </source>
</evidence>
<reference evidence="3" key="1">
    <citation type="journal article" date="2014" name="Front. Microbiol.">
        <title>High frequency of phylogenetically diverse reductive dehalogenase-homologous genes in deep subseafloor sedimentary metagenomes.</title>
        <authorList>
            <person name="Kawai M."/>
            <person name="Futagami T."/>
            <person name="Toyoda A."/>
            <person name="Takaki Y."/>
            <person name="Nishi S."/>
            <person name="Hori S."/>
            <person name="Arai W."/>
            <person name="Tsubouchi T."/>
            <person name="Morono Y."/>
            <person name="Uchiyama I."/>
            <person name="Ito T."/>
            <person name="Fujiyama A."/>
            <person name="Inagaki F."/>
            <person name="Takami H."/>
        </authorList>
    </citation>
    <scope>NUCLEOTIDE SEQUENCE</scope>
    <source>
        <strain evidence="3">Expedition CK06-06</strain>
    </source>
</reference>
<proteinExistence type="predicted"/>
<keyword evidence="1" id="KW-0472">Membrane</keyword>
<sequence>MIFKKNLNKKRKIFVIIITLFTIFSLIILNTYANETDEVYLIYIKGTIDLGLSSYVQRALEEAILNKAKAVILEIDTFGGRVDAATQIRDRIINLNIPSV</sequence>
<comment type="caution">
    <text evidence="3">The sequence shown here is derived from an EMBL/GenBank/DDBJ whole genome shotgun (WGS) entry which is preliminary data.</text>
</comment>
<organism evidence="3">
    <name type="scientific">marine sediment metagenome</name>
    <dbReference type="NCBI Taxonomy" id="412755"/>
    <lineage>
        <taxon>unclassified sequences</taxon>
        <taxon>metagenomes</taxon>
        <taxon>ecological metagenomes</taxon>
    </lineage>
</organism>
<feature type="non-terminal residue" evidence="3">
    <location>
        <position position="100"/>
    </location>
</feature>
<dbReference type="Gene3D" id="3.90.226.10">
    <property type="entry name" value="2-enoyl-CoA Hydratase, Chain A, domain 1"/>
    <property type="match status" value="1"/>
</dbReference>
<dbReference type="InterPro" id="IPR029045">
    <property type="entry name" value="ClpP/crotonase-like_dom_sf"/>
</dbReference>
<dbReference type="AlphaFoldDB" id="X1FDF3"/>
<name>X1FDF3_9ZZZZ</name>
<gene>
    <name evidence="3" type="ORF">S03H2_23242</name>
</gene>
<evidence type="ECO:0000256" key="1">
    <source>
        <dbReference type="SAM" id="Phobius"/>
    </source>
</evidence>
<evidence type="ECO:0000259" key="2">
    <source>
        <dbReference type="Pfam" id="PF25145"/>
    </source>
</evidence>
<feature type="transmembrane region" description="Helical" evidence="1">
    <location>
        <begin position="12"/>
        <end position="33"/>
    </location>
</feature>
<feature type="domain" description="NfeD1b N-terminal" evidence="2">
    <location>
        <begin position="38"/>
        <end position="99"/>
    </location>
</feature>
<keyword evidence="1" id="KW-1133">Transmembrane helix</keyword>